<evidence type="ECO:0000313" key="1">
    <source>
        <dbReference type="EMBL" id="ABE36070.1"/>
    </source>
</evidence>
<accession>Q13IL9</accession>
<dbReference type="SUPFAM" id="SSF51430">
    <property type="entry name" value="NAD(P)-linked oxidoreductase"/>
    <property type="match status" value="1"/>
</dbReference>
<dbReference type="eggNOG" id="COG0667">
    <property type="taxonomic scope" value="Bacteria"/>
</dbReference>
<dbReference type="PATRIC" id="fig|266265.5.peg.7926"/>
<evidence type="ECO:0000313" key="2">
    <source>
        <dbReference type="Proteomes" id="UP000001817"/>
    </source>
</evidence>
<dbReference type="STRING" id="266265.Bxe_C0145"/>
<dbReference type="InterPro" id="IPR036812">
    <property type="entry name" value="NAD(P)_OxRdtase_dom_sf"/>
</dbReference>
<dbReference type="KEGG" id="bxb:DR64_8283"/>
<dbReference type="RefSeq" id="WP_011493330.1">
    <property type="nucleotide sequence ID" value="NC_007953.1"/>
</dbReference>
<keyword evidence="2" id="KW-1185">Reference proteome</keyword>
<protein>
    <recommendedName>
        <fullName evidence="3">Aldo/keto reductase</fullName>
    </recommendedName>
</protein>
<dbReference type="DNASU" id="4009693"/>
<sequence length="116" mass="13010">MEYRQLGCCGIKVSTLTLGTMMFGSPTDEAAAARIIDLAHEQRINRRLQQTEWRTEAQWHDYLPALCYRLTAEDTAFVDSLVASGQPSTPEFNDPGRPFCGRIARRGAPQDEPYCA</sequence>
<dbReference type="AlphaFoldDB" id="Q13IL9"/>
<evidence type="ECO:0008006" key="3">
    <source>
        <dbReference type="Google" id="ProtNLM"/>
    </source>
</evidence>
<organism evidence="1 2">
    <name type="scientific">Paraburkholderia xenovorans (strain LB400)</name>
    <dbReference type="NCBI Taxonomy" id="266265"/>
    <lineage>
        <taxon>Bacteria</taxon>
        <taxon>Pseudomonadati</taxon>
        <taxon>Pseudomonadota</taxon>
        <taxon>Betaproteobacteria</taxon>
        <taxon>Burkholderiales</taxon>
        <taxon>Burkholderiaceae</taxon>
        <taxon>Paraburkholderia</taxon>
    </lineage>
</organism>
<dbReference type="KEGG" id="bxe:Bxe_C0145"/>
<gene>
    <name evidence="1" type="ORF">Bxe_C0145</name>
</gene>
<reference evidence="1 2" key="1">
    <citation type="journal article" date="2006" name="Proc. Natl. Acad. Sci. U.S.A.">
        <title>Burkholderia xenovorans LB400 harbors a multi-replicon, 9.73-Mbp genome shaped for versatility.</title>
        <authorList>
            <person name="Chain P.S."/>
            <person name="Denef V.J."/>
            <person name="Konstantinidis K.T."/>
            <person name="Vergez L.M."/>
            <person name="Agullo L."/>
            <person name="Reyes V.L."/>
            <person name="Hauser L."/>
            <person name="Cordova M."/>
            <person name="Gomez L."/>
            <person name="Gonzalez M."/>
            <person name="Land M."/>
            <person name="Lao V."/>
            <person name="Larimer F."/>
            <person name="LiPuma J.J."/>
            <person name="Mahenthiralingam E."/>
            <person name="Malfatti S.A."/>
            <person name="Marx C.J."/>
            <person name="Parnell J.J."/>
            <person name="Ramette A."/>
            <person name="Richardson P."/>
            <person name="Seeger M."/>
            <person name="Smith D."/>
            <person name="Spilker T."/>
            <person name="Sul W.J."/>
            <person name="Tsoi T.V."/>
            <person name="Ulrich L.E."/>
            <person name="Zhulin I.B."/>
            <person name="Tiedje J.M."/>
        </authorList>
    </citation>
    <scope>NUCLEOTIDE SEQUENCE [LARGE SCALE GENOMIC DNA]</scope>
    <source>
        <strain evidence="1 2">LB400</strain>
    </source>
</reference>
<dbReference type="OrthoDB" id="9803483at2"/>
<dbReference type="Proteomes" id="UP000001817">
    <property type="component" value="Chromosome 3"/>
</dbReference>
<proteinExistence type="predicted"/>
<dbReference type="Gene3D" id="3.20.20.100">
    <property type="entry name" value="NADP-dependent oxidoreductase domain"/>
    <property type="match status" value="1"/>
</dbReference>
<dbReference type="EMBL" id="CP000272">
    <property type="protein sequence ID" value="ABE36070.1"/>
    <property type="molecule type" value="Genomic_DNA"/>
</dbReference>
<name>Q13IL9_PARXL</name>